<dbReference type="OrthoDB" id="41841at2"/>
<dbReference type="SUPFAM" id="SSF47781">
    <property type="entry name" value="RuvA domain 2-like"/>
    <property type="match status" value="1"/>
</dbReference>
<dbReference type="InterPro" id="IPR003390">
    <property type="entry name" value="DNA_integrity_scan_DisA_N"/>
</dbReference>
<comment type="caution">
    <text evidence="7">The sequence shown here is derived from an EMBL/GenBank/DDBJ whole genome shotgun (WGS) entry which is preliminary data.</text>
</comment>
<keyword evidence="4" id="KW-0547">Nucleotide-binding</keyword>
<proteinExistence type="predicted"/>
<dbReference type="HOGENOM" id="CLU_787128_0_0_11"/>
<evidence type="ECO:0000256" key="4">
    <source>
        <dbReference type="ARBA" id="ARBA00022741"/>
    </source>
</evidence>
<evidence type="ECO:0000313" key="8">
    <source>
        <dbReference type="Proteomes" id="UP000014417"/>
    </source>
</evidence>
<evidence type="ECO:0000256" key="2">
    <source>
        <dbReference type="ARBA" id="ARBA00022679"/>
    </source>
</evidence>
<dbReference type="AlphaFoldDB" id="S2VZP0"/>
<gene>
    <name evidence="7" type="ORF">HMPREF9306_01900</name>
</gene>
<evidence type="ECO:0000256" key="5">
    <source>
        <dbReference type="ARBA" id="ARBA00022840"/>
    </source>
</evidence>
<dbReference type="InterPro" id="IPR036888">
    <property type="entry name" value="DNA_integrity_DisA_N_sf"/>
</dbReference>
<sequence length="353" mass="38762">MGKLLGHDEERYRHYRALLAPGTPLRSGLNRISQGHTGGLIVLGNNAVVKEISTGGFEVNTPFTPTALRELSKMDGGIVLSDDLDVIVKAAVHFVPDGSLPTIETGTRHRTADRIAQQAEIPAVTVSAAMSTITLFMSGLRYPIESSEQILMRANQALDTLTRFHERLDEQSANLSMLEVDDRVTVADFIKTIQPVAMMRRLNQELETYVEALGVDGRLLQLQLYELTSDIDQFSSMLELDYKPEGAEDFHLDDLSNLPTGDLLDGVTVAETLGLPPDLTAHMTSRGFRQVTQAAQMSTKIAGYLLEHFGGLQALFTATPKELREVKGVSEAQARAIRDGLTRLAARLERQHG</sequence>
<dbReference type="PANTHER" id="PTHR34185:SF3">
    <property type="entry name" value="DNA INTEGRITY SCANNING PROTEIN DISA"/>
    <property type="match status" value="1"/>
</dbReference>
<protein>
    <recommendedName>
        <fullName evidence="6">DAC domain-containing protein</fullName>
    </recommendedName>
</protein>
<dbReference type="Pfam" id="PF10635">
    <property type="entry name" value="DisA-linker"/>
    <property type="match status" value="1"/>
</dbReference>
<dbReference type="Gene3D" id="1.20.1260.110">
    <property type="entry name" value="DNA integrity scanning linker region"/>
    <property type="match status" value="1"/>
</dbReference>
<evidence type="ECO:0000259" key="6">
    <source>
        <dbReference type="PROSITE" id="PS51794"/>
    </source>
</evidence>
<feature type="domain" description="DAC" evidence="6">
    <location>
        <begin position="8"/>
        <end position="147"/>
    </location>
</feature>
<dbReference type="Gene3D" id="3.40.1700.10">
    <property type="entry name" value="DNA integrity scanning protein, DisA, N-terminal domain"/>
    <property type="match status" value="1"/>
</dbReference>
<keyword evidence="2" id="KW-0808">Transferase</keyword>
<dbReference type="Pfam" id="PF02457">
    <property type="entry name" value="DAC"/>
    <property type="match status" value="1"/>
</dbReference>
<evidence type="ECO:0000256" key="1">
    <source>
        <dbReference type="ARBA" id="ARBA00000877"/>
    </source>
</evidence>
<dbReference type="Gene3D" id="1.10.150.20">
    <property type="entry name" value="5' to 3' exonuclease, C-terminal subdomain"/>
    <property type="match status" value="1"/>
</dbReference>
<keyword evidence="8" id="KW-1185">Reference proteome</keyword>
<dbReference type="RefSeq" id="WP_016456706.1">
    <property type="nucleotide sequence ID" value="NZ_KE150269.1"/>
</dbReference>
<evidence type="ECO:0000256" key="3">
    <source>
        <dbReference type="ARBA" id="ARBA00022695"/>
    </source>
</evidence>
<dbReference type="GO" id="GO:0106408">
    <property type="term" value="F:diadenylate cyclase activity"/>
    <property type="evidence" value="ECO:0007669"/>
    <property type="project" value="UniProtKB-EC"/>
</dbReference>
<dbReference type="InterPro" id="IPR010994">
    <property type="entry name" value="RuvA_2-like"/>
</dbReference>
<keyword evidence="5" id="KW-0067">ATP-binding</keyword>
<dbReference type="InterPro" id="IPR050338">
    <property type="entry name" value="DisA"/>
</dbReference>
<reference evidence="7 8" key="1">
    <citation type="submission" date="2013-04" db="EMBL/GenBank/DDBJ databases">
        <title>The Genome Sequence of Propionimicrobium lymphophilum ACS-093-V-SCH5.</title>
        <authorList>
            <consortium name="The Broad Institute Genomics Platform"/>
            <person name="Earl A."/>
            <person name="Ward D."/>
            <person name="Feldgarden M."/>
            <person name="Gevers D."/>
            <person name="Saerens B."/>
            <person name="Vaneechoutte M."/>
            <person name="Walker B."/>
            <person name="Young S."/>
            <person name="Zeng Q."/>
            <person name="Gargeya S."/>
            <person name="Fitzgerald M."/>
            <person name="Haas B."/>
            <person name="Abouelleil A."/>
            <person name="Allen A.W."/>
            <person name="Alvarado L."/>
            <person name="Arachchi H.M."/>
            <person name="Berlin A.M."/>
            <person name="Chapman S.B."/>
            <person name="Gainer-Dewar J."/>
            <person name="Goldberg J."/>
            <person name="Griggs A."/>
            <person name="Gujja S."/>
            <person name="Hansen M."/>
            <person name="Howarth C."/>
            <person name="Imamovic A."/>
            <person name="Ireland A."/>
            <person name="Larimer J."/>
            <person name="McCowan C."/>
            <person name="Murphy C."/>
            <person name="Pearson M."/>
            <person name="Poon T.W."/>
            <person name="Priest M."/>
            <person name="Roberts A."/>
            <person name="Saif S."/>
            <person name="Shea T."/>
            <person name="Sisk P."/>
            <person name="Sykes S."/>
            <person name="Wortman J."/>
            <person name="Nusbaum C."/>
            <person name="Birren B."/>
        </authorList>
    </citation>
    <scope>NUCLEOTIDE SEQUENCE [LARGE SCALE GENOMIC DNA]</scope>
    <source>
        <strain evidence="7 8">ACS-093-V-SCH5</strain>
    </source>
</reference>
<name>S2VZP0_9ACTN</name>
<dbReference type="PROSITE" id="PS51794">
    <property type="entry name" value="DAC"/>
    <property type="match status" value="1"/>
</dbReference>
<accession>S2VZP0</accession>
<dbReference type="EMBL" id="AGZR01000009">
    <property type="protein sequence ID" value="EPD32331.1"/>
    <property type="molecule type" value="Genomic_DNA"/>
</dbReference>
<dbReference type="InterPro" id="IPR018906">
    <property type="entry name" value="DNA_integrity_scan_DisA_link"/>
</dbReference>
<dbReference type="NCBIfam" id="NF010009">
    <property type="entry name" value="PRK13482.1"/>
    <property type="match status" value="1"/>
</dbReference>
<dbReference type="SUPFAM" id="SSF143597">
    <property type="entry name" value="YojJ-like"/>
    <property type="match status" value="1"/>
</dbReference>
<dbReference type="GO" id="GO:0005524">
    <property type="term" value="F:ATP binding"/>
    <property type="evidence" value="ECO:0007669"/>
    <property type="project" value="UniProtKB-KW"/>
</dbReference>
<organism evidence="7 8">
    <name type="scientific">Propionimicrobium lymphophilum ACS-093-V-SCH5</name>
    <dbReference type="NCBI Taxonomy" id="883161"/>
    <lineage>
        <taxon>Bacteria</taxon>
        <taxon>Bacillati</taxon>
        <taxon>Actinomycetota</taxon>
        <taxon>Actinomycetes</taxon>
        <taxon>Propionibacteriales</taxon>
        <taxon>Propionibacteriaceae</taxon>
        <taxon>Propionimicrobium</taxon>
    </lineage>
</organism>
<keyword evidence="3" id="KW-0548">Nucleotidyltransferase</keyword>
<evidence type="ECO:0000313" key="7">
    <source>
        <dbReference type="EMBL" id="EPD32331.1"/>
    </source>
</evidence>
<dbReference type="STRING" id="883161.HMPREF9306_01900"/>
<dbReference type="PATRIC" id="fig|883161.3.peg.1888"/>
<dbReference type="PANTHER" id="PTHR34185">
    <property type="entry name" value="DIADENYLATE CYCLASE"/>
    <property type="match status" value="1"/>
</dbReference>
<dbReference type="Proteomes" id="UP000014417">
    <property type="component" value="Unassembled WGS sequence"/>
</dbReference>
<dbReference type="GO" id="GO:0004016">
    <property type="term" value="F:adenylate cyclase activity"/>
    <property type="evidence" value="ECO:0007669"/>
    <property type="project" value="TreeGrafter"/>
</dbReference>
<comment type="catalytic activity">
    <reaction evidence="1">
        <text>2 ATP = 3',3'-c-di-AMP + 2 diphosphate</text>
        <dbReference type="Rhea" id="RHEA:35655"/>
        <dbReference type="ChEBI" id="CHEBI:30616"/>
        <dbReference type="ChEBI" id="CHEBI:33019"/>
        <dbReference type="ChEBI" id="CHEBI:71500"/>
        <dbReference type="EC" id="2.7.7.85"/>
    </reaction>
</comment>
<dbReference type="InterPro" id="IPR038331">
    <property type="entry name" value="DisA_sf"/>
</dbReference>